<comment type="caution">
    <text evidence="1">The sequence shown here is derived from an EMBL/GenBank/DDBJ whole genome shotgun (WGS) entry which is preliminary data.</text>
</comment>
<gene>
    <name evidence="1" type="ORF">I2H31_09630</name>
</gene>
<dbReference type="EMBL" id="JADQDM010000003">
    <property type="protein sequence ID" value="MBF9221364.1"/>
    <property type="molecule type" value="Genomic_DNA"/>
</dbReference>
<evidence type="ECO:0000313" key="2">
    <source>
        <dbReference type="Proteomes" id="UP000618931"/>
    </source>
</evidence>
<reference evidence="1 2" key="1">
    <citation type="submission" date="2020-11" db="EMBL/GenBank/DDBJ databases">
        <authorList>
            <person name="Kim M.K."/>
        </authorList>
    </citation>
    <scope>NUCLEOTIDE SEQUENCE [LARGE SCALE GENOMIC DNA]</scope>
    <source>
        <strain evidence="1 2">BT662</strain>
    </source>
</reference>
<keyword evidence="2" id="KW-1185">Reference proteome</keyword>
<organism evidence="1 2">
    <name type="scientific">Hymenobacter ruricola</name>
    <dbReference type="NCBI Taxonomy" id="2791023"/>
    <lineage>
        <taxon>Bacteria</taxon>
        <taxon>Pseudomonadati</taxon>
        <taxon>Bacteroidota</taxon>
        <taxon>Cytophagia</taxon>
        <taxon>Cytophagales</taxon>
        <taxon>Hymenobacteraceae</taxon>
        <taxon>Hymenobacter</taxon>
    </lineage>
</organism>
<evidence type="ECO:0000313" key="1">
    <source>
        <dbReference type="EMBL" id="MBF9221364.1"/>
    </source>
</evidence>
<proteinExistence type="predicted"/>
<dbReference type="RefSeq" id="WP_196292810.1">
    <property type="nucleotide sequence ID" value="NZ_JADQDM010000003.1"/>
</dbReference>
<dbReference type="Proteomes" id="UP000618931">
    <property type="component" value="Unassembled WGS sequence"/>
</dbReference>
<protein>
    <submittedName>
        <fullName evidence="1">Uncharacterized protein</fullName>
    </submittedName>
</protein>
<accession>A0ABS0I343</accession>
<name>A0ABS0I343_9BACT</name>
<sequence length="194" mass="21784">MTFDRYEDRQYYPNLDDCPPPAAITFRELDVWLTDPYSSLLAETKAIARELPTLMQGGYEPFMLPSSCFVNFSARGTAESGAAVATGLGVLHFEVDPARFTGQVRRAFLGEAFGGIHPPLLLNRWPSQLGLTAVVALPSGPESYAQKIEDLVVHFTLQDRYRVLRCHPWQNQDPNRPTTLYYDPKTAFRSDLLG</sequence>